<dbReference type="Proteomes" id="UP000636479">
    <property type="component" value="Unassembled WGS sequence"/>
</dbReference>
<feature type="region of interest" description="Disordered" evidence="1">
    <location>
        <begin position="1"/>
        <end position="31"/>
    </location>
</feature>
<comment type="caution">
    <text evidence="2">The sequence shown here is derived from an EMBL/GenBank/DDBJ whole genome shotgun (WGS) entry which is preliminary data.</text>
</comment>
<dbReference type="OrthoDB" id="3262497at2759"/>
<gene>
    <name evidence="2" type="ORF">MIND_00328300</name>
</gene>
<organism evidence="2 3">
    <name type="scientific">Mycena indigotica</name>
    <dbReference type="NCBI Taxonomy" id="2126181"/>
    <lineage>
        <taxon>Eukaryota</taxon>
        <taxon>Fungi</taxon>
        <taxon>Dikarya</taxon>
        <taxon>Basidiomycota</taxon>
        <taxon>Agaricomycotina</taxon>
        <taxon>Agaricomycetes</taxon>
        <taxon>Agaricomycetidae</taxon>
        <taxon>Agaricales</taxon>
        <taxon>Marasmiineae</taxon>
        <taxon>Mycenaceae</taxon>
        <taxon>Mycena</taxon>
    </lineage>
</organism>
<sequence>MEDPWANAWNTAADDEQDISVPSWDTTPAWSDSSLWATATDKSAWQSTYDDIPLTRSDSPNIPEPLAEETITSAQLEQEPQPAQSHPSSPDAFGTFETGLSEHTSTVSAVWAPADSETAWGGTWGATEEIEDELPTDEWEAAKQRKEKQDQHVPPELLASILSQVAVLYPAPEATHLDPNDYRTGRKNGLDLIINTTLVSPGLTLVPIPPFSKSAIAKGTTDALRLSRNATFIRHSPLGHYSATKGSTAWEASVKNRPEVLGEPDLLPPGWRIVDSKLKVETVVVDKKKHGGLLSFFGRRSGTPPIIPNGDFVSQRSASPVSVSSPRASSESSMKSPTNASMTAASPTTSPNQEIETKNDQDLTPASSTISRFLGRFGRKNGSTGSKDLSLSVDDVDFLADIDGAGPLASGFAPIADFSISTDLLDDPIPLPAKLAPPPPPVIATLDIVSNQPKLVIRPNLDGLQSSSTVHPLDPPSVDFIAPAVRSVLPADEIDFSAWHFDDEMSDVSTTPALLSQTNRQPLNTRAVTANHAPLRKAPTAIMSSGSTKSPVSIPKLHSFFPPPPGSSLSPPMEKARTLSNLLDDDFSGFSDRQTDLSSSTSSQRTLLGSSAGDGNLDAFDDFNEFMEASPSEPTTLRTPSPPRPPAKPPRSLPAPLSLVDPDDTPLALMQAHQRTKSLVDSAAASSGIRWPAPASPVPELLPPPDTTSPSTMQSQQAAFLNRTMDKKLTPLPVRMTSQPVLPFQPPLLSTASSKSTGGLSAQDLSFFEGL</sequence>
<feature type="compositionally biased region" description="Pro residues" evidence="1">
    <location>
        <begin position="640"/>
        <end position="653"/>
    </location>
</feature>
<feature type="compositionally biased region" description="Polar residues" evidence="1">
    <location>
        <begin position="748"/>
        <end position="760"/>
    </location>
</feature>
<evidence type="ECO:0000313" key="3">
    <source>
        <dbReference type="Proteomes" id="UP000636479"/>
    </source>
</evidence>
<feature type="compositionally biased region" description="Low complexity" evidence="1">
    <location>
        <begin position="630"/>
        <end position="639"/>
    </location>
</feature>
<dbReference type="EMBL" id="JACAZF010000003">
    <property type="protein sequence ID" value="KAF7309573.1"/>
    <property type="molecule type" value="Genomic_DNA"/>
</dbReference>
<dbReference type="RefSeq" id="XP_037223023.1">
    <property type="nucleotide sequence ID" value="XM_037360138.1"/>
</dbReference>
<feature type="region of interest" description="Disordered" evidence="1">
    <location>
        <begin position="585"/>
        <end position="663"/>
    </location>
</feature>
<keyword evidence="3" id="KW-1185">Reference proteome</keyword>
<accession>A0A8H6WCB2</accession>
<feature type="compositionally biased region" description="Polar residues" evidence="1">
    <location>
        <begin position="334"/>
        <end position="354"/>
    </location>
</feature>
<protein>
    <submittedName>
        <fullName evidence="2">Uncharacterized protein</fullName>
    </submittedName>
</protein>
<name>A0A8H6WCB2_9AGAR</name>
<feature type="compositionally biased region" description="Low complexity" evidence="1">
    <location>
        <begin position="596"/>
        <end position="611"/>
    </location>
</feature>
<feature type="compositionally biased region" description="Low complexity" evidence="1">
    <location>
        <begin position="314"/>
        <end position="333"/>
    </location>
</feature>
<feature type="region of interest" description="Disordered" evidence="1">
    <location>
        <begin position="305"/>
        <end position="366"/>
    </location>
</feature>
<dbReference type="AlphaFoldDB" id="A0A8H6WCB2"/>
<evidence type="ECO:0000256" key="1">
    <source>
        <dbReference type="SAM" id="MobiDB-lite"/>
    </source>
</evidence>
<dbReference type="GeneID" id="59342654"/>
<reference evidence="2" key="1">
    <citation type="submission" date="2020-05" db="EMBL/GenBank/DDBJ databases">
        <title>Mycena genomes resolve the evolution of fungal bioluminescence.</title>
        <authorList>
            <person name="Tsai I.J."/>
        </authorList>
    </citation>
    <scope>NUCLEOTIDE SEQUENCE</scope>
    <source>
        <strain evidence="2">171206Taipei</strain>
    </source>
</reference>
<proteinExistence type="predicted"/>
<feature type="region of interest" description="Disordered" evidence="1">
    <location>
        <begin position="556"/>
        <end position="575"/>
    </location>
</feature>
<feature type="region of interest" description="Disordered" evidence="1">
    <location>
        <begin position="71"/>
        <end position="98"/>
    </location>
</feature>
<feature type="region of interest" description="Disordered" evidence="1">
    <location>
        <begin position="737"/>
        <end position="760"/>
    </location>
</feature>
<feature type="compositionally biased region" description="Polar residues" evidence="1">
    <location>
        <begin position="71"/>
        <end position="88"/>
    </location>
</feature>
<evidence type="ECO:0000313" key="2">
    <source>
        <dbReference type="EMBL" id="KAF7309573.1"/>
    </source>
</evidence>